<proteinExistence type="predicted"/>
<dbReference type="InterPro" id="IPR032581">
    <property type="entry name" value="DUF4917"/>
</dbReference>
<gene>
    <name evidence="1" type="ORF">ACD_80C00226G0007</name>
</gene>
<comment type="caution">
    <text evidence="1">The sequence shown here is derived from an EMBL/GenBank/DDBJ whole genome shotgun (WGS) entry which is preliminary data.</text>
</comment>
<sequence>MRKEEIVLLKYKDILEKIEPQECHLLLGNGFNRGLGVDTSYKSIFKKMTENDHGIYKDAKTIVAECGDDLEKFIGKLVDDIADQNSFLKKYVANKVKCDFMKAAHEIVKSGIKNIYAERNEGIYILLKNFANYFTLNYDSFLYLLLLNFKLADSNPKKTIAMQPSLKFVEKDMNDVQNNIYSEIKEARRGWSININFWQKSNVVSKDMWDLTKKNFISGIEIYSKSNNKNWKTSDIERVVKSILEEEKKNNILKNIDDGSIISLFNNSKEFVFDVSKETQNLFFLHWAFHIYRDWKEEKKITQSTDGALYDKLEEILNNEERDIICIFQSENKIDEINRSKYLKKCYDKLSELSGAMVIIGCSLSDNDQHIFTQINSSKINTLYISTRKENAEENYKKAKKYFQNKEIILFEAESISYELPQDTD</sequence>
<accession>K1YGN3</accession>
<dbReference type="AlphaFoldDB" id="K1YGN3"/>
<dbReference type="Pfam" id="PF16263">
    <property type="entry name" value="DUF4917"/>
    <property type="match status" value="1"/>
</dbReference>
<organism evidence="1">
    <name type="scientific">uncultured bacterium</name>
    <name type="common">gcode 4</name>
    <dbReference type="NCBI Taxonomy" id="1234023"/>
    <lineage>
        <taxon>Bacteria</taxon>
        <taxon>environmental samples</taxon>
    </lineage>
</organism>
<name>K1YGN3_9BACT</name>
<dbReference type="EMBL" id="AMFJ01036233">
    <property type="protein sequence ID" value="EKD24504.1"/>
    <property type="molecule type" value="Genomic_DNA"/>
</dbReference>
<reference evidence="1" key="1">
    <citation type="journal article" date="2012" name="Science">
        <title>Fermentation, hydrogen, and sulfur metabolism in multiple uncultivated bacterial phyla.</title>
        <authorList>
            <person name="Wrighton K.C."/>
            <person name="Thomas B.C."/>
            <person name="Sharon I."/>
            <person name="Miller C.S."/>
            <person name="Castelle C.J."/>
            <person name="VerBerkmoes N.C."/>
            <person name="Wilkins M.J."/>
            <person name="Hettich R.L."/>
            <person name="Lipton M.S."/>
            <person name="Williams K.H."/>
            <person name="Long P.E."/>
            <person name="Banfield J.F."/>
        </authorList>
    </citation>
    <scope>NUCLEOTIDE SEQUENCE [LARGE SCALE GENOMIC DNA]</scope>
</reference>
<evidence type="ECO:0008006" key="2">
    <source>
        <dbReference type="Google" id="ProtNLM"/>
    </source>
</evidence>
<evidence type="ECO:0000313" key="1">
    <source>
        <dbReference type="EMBL" id="EKD24504.1"/>
    </source>
</evidence>
<protein>
    <recommendedName>
        <fullName evidence="2">DUF4917 domain-containing protein</fullName>
    </recommendedName>
</protein>